<dbReference type="GO" id="GO:0005829">
    <property type="term" value="C:cytosol"/>
    <property type="evidence" value="ECO:0007669"/>
    <property type="project" value="TreeGrafter"/>
</dbReference>
<keyword evidence="3" id="KW-1185">Reference proteome</keyword>
<evidence type="ECO:0000313" key="3">
    <source>
        <dbReference type="Proteomes" id="UP000199382"/>
    </source>
</evidence>
<protein>
    <submittedName>
        <fullName evidence="2">Hydroxymethylpyrimidine kinase/phosphomethylpyrimidine kinase</fullName>
    </submittedName>
</protein>
<name>A0A1G8JRL6_9RHOB</name>
<dbReference type="Gene3D" id="3.40.1190.20">
    <property type="match status" value="1"/>
</dbReference>
<dbReference type="InterPro" id="IPR029056">
    <property type="entry name" value="Ribokinase-like"/>
</dbReference>
<dbReference type="PANTHER" id="PTHR20858:SF17">
    <property type="entry name" value="HYDROXYMETHYLPYRIMIDINE_PHOSPHOMETHYLPYRIMIDINE KINASE THI20-RELATED"/>
    <property type="match status" value="1"/>
</dbReference>
<dbReference type="AlphaFoldDB" id="A0A1G8JRL6"/>
<feature type="domain" description="Pyridoxamine kinase/Phosphomethylpyrimidine kinase" evidence="1">
    <location>
        <begin position="1"/>
        <end position="103"/>
    </location>
</feature>
<dbReference type="EMBL" id="FNEK01000002">
    <property type="protein sequence ID" value="SDI33822.1"/>
    <property type="molecule type" value="Genomic_DNA"/>
</dbReference>
<dbReference type="STRING" id="571298.SAMN04488026_100243"/>
<dbReference type="GO" id="GO:0008972">
    <property type="term" value="F:phosphomethylpyrimidine kinase activity"/>
    <property type="evidence" value="ECO:0007669"/>
    <property type="project" value="TreeGrafter"/>
</dbReference>
<evidence type="ECO:0000259" key="1">
    <source>
        <dbReference type="Pfam" id="PF08543"/>
    </source>
</evidence>
<dbReference type="GO" id="GO:0009229">
    <property type="term" value="P:thiamine diphosphate biosynthetic process"/>
    <property type="evidence" value="ECO:0007669"/>
    <property type="project" value="UniProtKB-UniPathway"/>
</dbReference>
<proteinExistence type="predicted"/>
<dbReference type="GO" id="GO:0008902">
    <property type="term" value="F:hydroxymethylpyrimidine kinase activity"/>
    <property type="evidence" value="ECO:0007669"/>
    <property type="project" value="TreeGrafter"/>
</dbReference>
<dbReference type="Pfam" id="PF08543">
    <property type="entry name" value="Phos_pyr_kin"/>
    <property type="match status" value="1"/>
</dbReference>
<dbReference type="GO" id="GO:0009228">
    <property type="term" value="P:thiamine biosynthetic process"/>
    <property type="evidence" value="ECO:0007669"/>
    <property type="project" value="TreeGrafter"/>
</dbReference>
<keyword evidence="2" id="KW-0418">Kinase</keyword>
<evidence type="ECO:0000313" key="2">
    <source>
        <dbReference type="EMBL" id="SDI33822.1"/>
    </source>
</evidence>
<dbReference type="InterPro" id="IPR013749">
    <property type="entry name" value="PM/HMP-P_kinase-1"/>
</dbReference>
<dbReference type="SUPFAM" id="SSF53613">
    <property type="entry name" value="Ribokinase-like"/>
    <property type="match status" value="1"/>
</dbReference>
<organism evidence="2 3">
    <name type="scientific">Aliiruegeria lutimaris</name>
    <dbReference type="NCBI Taxonomy" id="571298"/>
    <lineage>
        <taxon>Bacteria</taxon>
        <taxon>Pseudomonadati</taxon>
        <taxon>Pseudomonadota</taxon>
        <taxon>Alphaproteobacteria</taxon>
        <taxon>Rhodobacterales</taxon>
        <taxon>Roseobacteraceae</taxon>
        <taxon>Aliiruegeria</taxon>
    </lineage>
</organism>
<dbReference type="Proteomes" id="UP000199382">
    <property type="component" value="Unassembled WGS sequence"/>
</dbReference>
<keyword evidence="2" id="KW-0808">Transferase</keyword>
<dbReference type="UniPathway" id="UPA00060">
    <property type="reaction ID" value="UER00138"/>
</dbReference>
<reference evidence="2 3" key="1">
    <citation type="submission" date="2016-10" db="EMBL/GenBank/DDBJ databases">
        <authorList>
            <person name="de Groot N.N."/>
        </authorList>
    </citation>
    <scope>NUCLEOTIDE SEQUENCE [LARGE SCALE GENOMIC DNA]</scope>
    <source>
        <strain evidence="2 3">DSM 25294</strain>
    </source>
</reference>
<gene>
    <name evidence="2" type="ORF">SAMN04488026_100243</name>
</gene>
<accession>A0A1G8JRL6</accession>
<dbReference type="PANTHER" id="PTHR20858">
    <property type="entry name" value="PHOSPHOMETHYLPYRIMIDINE KINASE"/>
    <property type="match status" value="1"/>
</dbReference>
<sequence length="112" mass="11868">MKSQGLALLEHGPKAVFMKGGHLEAEDCPDLLIAREAETWLDGPRFDTKNTHGTGCSISSAIAAELARGKDLAEAVTAARRWLQGAIAQADSLGIGHGHGPTHHFHALWPVA</sequence>